<evidence type="ECO:0000256" key="15">
    <source>
        <dbReference type="RuleBase" id="RU362012"/>
    </source>
</evidence>
<accession>A0A0K9PNM5</accession>
<feature type="domain" description="ACT-like" evidence="16">
    <location>
        <begin position="428"/>
        <end position="500"/>
    </location>
</feature>
<comment type="pathway">
    <text evidence="4 15">Amino-acid biosynthesis; L-isoleucine biosynthesis; 2-oxobutanoate from L-threonine: step 1/1.</text>
</comment>
<evidence type="ECO:0000256" key="14">
    <source>
        <dbReference type="ARBA" id="ARBA00023304"/>
    </source>
</evidence>
<dbReference type="InterPro" id="IPR005787">
    <property type="entry name" value="Thr_deHydtase_biosynth"/>
</dbReference>
<dbReference type="InterPro" id="IPR038110">
    <property type="entry name" value="TD_ACT-like_sf"/>
</dbReference>
<reference evidence="18" key="1">
    <citation type="journal article" date="2016" name="Nature">
        <title>The genome of the seagrass Zostera marina reveals angiosperm adaptation to the sea.</title>
        <authorList>
            <person name="Olsen J.L."/>
            <person name="Rouze P."/>
            <person name="Verhelst B."/>
            <person name="Lin Y.-C."/>
            <person name="Bayer T."/>
            <person name="Collen J."/>
            <person name="Dattolo E."/>
            <person name="De Paoli E."/>
            <person name="Dittami S."/>
            <person name="Maumus F."/>
            <person name="Michel G."/>
            <person name="Kersting A."/>
            <person name="Lauritano C."/>
            <person name="Lohaus R."/>
            <person name="Toepel M."/>
            <person name="Tonon T."/>
            <person name="Vanneste K."/>
            <person name="Amirebrahimi M."/>
            <person name="Brakel J."/>
            <person name="Bostroem C."/>
            <person name="Chovatia M."/>
            <person name="Grimwood J."/>
            <person name="Jenkins J.W."/>
            <person name="Jueterbock A."/>
            <person name="Mraz A."/>
            <person name="Stam W.T."/>
            <person name="Tice H."/>
            <person name="Bornberg-Bauer E."/>
            <person name="Green P.J."/>
            <person name="Pearson G.A."/>
            <person name="Procaccini G."/>
            <person name="Duarte C.M."/>
            <person name="Schmutz J."/>
            <person name="Reusch T.B.H."/>
            <person name="Van de Peer Y."/>
        </authorList>
    </citation>
    <scope>NUCLEOTIDE SEQUENCE [LARGE SCALE GENOMIC DNA]</scope>
    <source>
        <strain evidence="18">cv. Finnish</strain>
    </source>
</reference>
<comment type="catalytic activity">
    <reaction evidence="1 15">
        <text>L-threonine = 2-oxobutanoate + NH4(+)</text>
        <dbReference type="Rhea" id="RHEA:22108"/>
        <dbReference type="ChEBI" id="CHEBI:16763"/>
        <dbReference type="ChEBI" id="CHEBI:28938"/>
        <dbReference type="ChEBI" id="CHEBI:57926"/>
        <dbReference type="EC" id="4.3.1.19"/>
    </reaction>
</comment>
<dbReference type="UniPathway" id="UPA00047">
    <property type="reaction ID" value="UER00054"/>
</dbReference>
<protein>
    <recommendedName>
        <fullName evidence="15">Threonine dehydratase</fullName>
        <ecNumber evidence="15">4.3.1.19</ecNumber>
    </recommendedName>
    <alternativeName>
        <fullName evidence="15">Threonine deaminase</fullName>
    </alternativeName>
</protein>
<dbReference type="EC" id="4.3.1.19" evidence="15"/>
<sequence>MEIFSLNLSQFNSFSFRLQSLHPLFLRRNSIFFHLRSVRSSSSTVSITDAPLQPISSVLSTVVKEAPPLEKVSSESLQYESGFLGAVPFTGVDGGGVDAMDYLTSILLSRVYDVAIESPLQHAPKFSQRIGVNVWFKREDMQPVFSFKLRGAYNMMAKLSREQLDKGVICSSAGNHAQGVALAAQKLHCEAVIVMPVTTPEIKWKSVERLGATVVRVGDSYDEAQTYAKKQALELGQTFIPPFDHPDVIAGQGTVGMEIVRQLESMKSLHAVFVPVGGGGLIAGIAAYIKRVRPQTKIIGVEPYDANAMALSLHHGHRIMLEQVGGFADGVAVKVVGEETFRICNNLVDGIVLVSRDAICASIKDMYEEKRSILEPAGALSLAGAEAYCKYYGLRDENIVVITSGANMNFDRLRLVTELANVGRKQEAVLTTFLPEECGSFKIFSQQIGEMNITEFKYRYDAFKKEALILYSVGLHTADELEEMMDRMKSSGMGTINLTENELVKDHLRHLMGGRSAVQNEFLYRFIFPERPGALMKFLDTFSPRWNITLFHYRAQGASGANVLVAFQISKDDMSKFRKKADSLGYEYTEEFENKAYQLLMQ</sequence>
<evidence type="ECO:0000256" key="6">
    <source>
        <dbReference type="ARBA" id="ARBA00022528"/>
    </source>
</evidence>
<dbReference type="OrthoDB" id="4418812at2759"/>
<evidence type="ECO:0000256" key="2">
    <source>
        <dbReference type="ARBA" id="ARBA00001933"/>
    </source>
</evidence>
<dbReference type="GO" id="GO:0030170">
    <property type="term" value="F:pyridoxal phosphate binding"/>
    <property type="evidence" value="ECO:0007669"/>
    <property type="project" value="InterPro"/>
</dbReference>
<dbReference type="PANTHER" id="PTHR48078">
    <property type="entry name" value="THREONINE DEHYDRATASE, MITOCHONDRIAL-RELATED"/>
    <property type="match status" value="1"/>
</dbReference>
<dbReference type="InterPro" id="IPR001721">
    <property type="entry name" value="TD_ACT-like"/>
</dbReference>
<dbReference type="GO" id="GO:0009507">
    <property type="term" value="C:chloroplast"/>
    <property type="evidence" value="ECO:0007669"/>
    <property type="project" value="UniProtKB-SubCell"/>
</dbReference>
<evidence type="ECO:0000313" key="17">
    <source>
        <dbReference type="EMBL" id="KMZ69832.1"/>
    </source>
</evidence>
<comment type="similarity">
    <text evidence="5 15">Belongs to the serine/threonine dehydratase family.</text>
</comment>
<evidence type="ECO:0000256" key="7">
    <source>
        <dbReference type="ARBA" id="ARBA00022605"/>
    </source>
</evidence>
<dbReference type="CDD" id="cd01562">
    <property type="entry name" value="Thr-dehyd"/>
    <property type="match status" value="1"/>
</dbReference>
<dbReference type="InterPro" id="IPR050147">
    <property type="entry name" value="Ser/Thr_Dehydratase"/>
</dbReference>
<dbReference type="NCBIfam" id="TIGR01124">
    <property type="entry name" value="ilvA_2Cterm"/>
    <property type="match status" value="1"/>
</dbReference>
<evidence type="ECO:0000256" key="13">
    <source>
        <dbReference type="ARBA" id="ARBA00023239"/>
    </source>
</evidence>
<evidence type="ECO:0000259" key="16">
    <source>
        <dbReference type="PROSITE" id="PS51672"/>
    </source>
</evidence>
<dbReference type="InterPro" id="IPR045865">
    <property type="entry name" value="ACT-like_dom_sf"/>
</dbReference>
<proteinExistence type="inferred from homology"/>
<evidence type="ECO:0000256" key="4">
    <source>
        <dbReference type="ARBA" id="ARBA00004810"/>
    </source>
</evidence>
<dbReference type="GO" id="GO:0009097">
    <property type="term" value="P:isoleucine biosynthetic process"/>
    <property type="evidence" value="ECO:0000318"/>
    <property type="project" value="GO_Central"/>
</dbReference>
<keyword evidence="13 15" id="KW-0456">Lyase</keyword>
<comment type="cofactor">
    <cofactor evidence="2 15">
        <name>pyridoxal 5'-phosphate</name>
        <dbReference type="ChEBI" id="CHEBI:597326"/>
    </cofactor>
</comment>
<dbReference type="FunFam" id="3.40.50.1100:FF:000008">
    <property type="entry name" value="L-threonine dehydratase"/>
    <property type="match status" value="1"/>
</dbReference>
<dbReference type="SUPFAM" id="SSF55021">
    <property type="entry name" value="ACT-like"/>
    <property type="match status" value="1"/>
</dbReference>
<comment type="caution">
    <text evidence="17">The sequence shown here is derived from an EMBL/GenBank/DDBJ whole genome shotgun (WGS) entry which is preliminary data.</text>
</comment>
<dbReference type="GO" id="GO:0004794">
    <property type="term" value="F:threonine deaminase activity"/>
    <property type="evidence" value="ECO:0000318"/>
    <property type="project" value="GO_Central"/>
</dbReference>
<dbReference type="OMA" id="TRFEYTK"/>
<dbReference type="SUPFAM" id="SSF53686">
    <property type="entry name" value="Tryptophan synthase beta subunit-like PLP-dependent enzymes"/>
    <property type="match status" value="1"/>
</dbReference>
<keyword evidence="8 15" id="KW-0412">Isoleucine biosynthesis</keyword>
<gene>
    <name evidence="17" type="ORF">ZOSMA_205G00080</name>
</gene>
<name>A0A0K9PNM5_ZOSMR</name>
<dbReference type="InterPro" id="IPR001926">
    <property type="entry name" value="TrpB-like_PALP"/>
</dbReference>
<keyword evidence="10" id="KW-0677">Repeat</keyword>
<dbReference type="AlphaFoldDB" id="A0A0K9PNM5"/>
<evidence type="ECO:0000256" key="9">
    <source>
        <dbReference type="ARBA" id="ARBA00022640"/>
    </source>
</evidence>
<keyword evidence="11 15" id="KW-0663">Pyridoxal phosphate</keyword>
<dbReference type="InterPro" id="IPR000634">
    <property type="entry name" value="Ser/Thr_deHydtase_PyrdxlP-BS"/>
</dbReference>
<evidence type="ECO:0000313" key="18">
    <source>
        <dbReference type="Proteomes" id="UP000036987"/>
    </source>
</evidence>
<dbReference type="Gene3D" id="3.40.50.1100">
    <property type="match status" value="2"/>
</dbReference>
<keyword evidence="9" id="KW-0934">Plastid</keyword>
<keyword evidence="12" id="KW-0809">Transit peptide</keyword>
<dbReference type="NCBIfam" id="NF006674">
    <property type="entry name" value="PRK09224.1"/>
    <property type="match status" value="1"/>
</dbReference>
<feature type="domain" description="ACT-like" evidence="16">
    <location>
        <begin position="522"/>
        <end position="593"/>
    </location>
</feature>
<dbReference type="STRING" id="29655.A0A0K9PNM5"/>
<dbReference type="PROSITE" id="PS51672">
    <property type="entry name" value="ACT_LIKE"/>
    <property type="match status" value="2"/>
</dbReference>
<evidence type="ECO:0000256" key="12">
    <source>
        <dbReference type="ARBA" id="ARBA00022946"/>
    </source>
</evidence>
<dbReference type="CDD" id="cd04906">
    <property type="entry name" value="ACT_ThrD-I_1"/>
    <property type="match status" value="1"/>
</dbReference>
<keyword evidence="7 15" id="KW-0028">Amino-acid biosynthesis</keyword>
<dbReference type="FunFam" id="3.40.1020.10:FF:000003">
    <property type="entry name" value="Threonine dehydratase"/>
    <property type="match status" value="1"/>
</dbReference>
<comment type="subcellular location">
    <subcellularLocation>
        <location evidence="3">Plastid</location>
        <location evidence="3">Chloroplast</location>
    </subcellularLocation>
</comment>
<dbReference type="PANTHER" id="PTHR48078:SF11">
    <property type="entry name" value="THREONINE DEHYDRATASE, MITOCHONDRIAL"/>
    <property type="match status" value="1"/>
</dbReference>
<dbReference type="InterPro" id="IPR036052">
    <property type="entry name" value="TrpB-like_PALP_sf"/>
</dbReference>
<keyword evidence="14 15" id="KW-0100">Branched-chain amino acid biosynthesis</keyword>
<evidence type="ECO:0000256" key="3">
    <source>
        <dbReference type="ARBA" id="ARBA00004229"/>
    </source>
</evidence>
<evidence type="ECO:0000256" key="8">
    <source>
        <dbReference type="ARBA" id="ARBA00022624"/>
    </source>
</evidence>
<evidence type="ECO:0000256" key="10">
    <source>
        <dbReference type="ARBA" id="ARBA00022737"/>
    </source>
</evidence>
<dbReference type="PROSITE" id="PS00165">
    <property type="entry name" value="DEHYDRATASE_SER_THR"/>
    <property type="match status" value="1"/>
</dbReference>
<keyword evidence="18" id="KW-1185">Reference proteome</keyword>
<dbReference type="Pfam" id="PF00585">
    <property type="entry name" value="Thr_dehydrat_C"/>
    <property type="match status" value="2"/>
</dbReference>
<evidence type="ECO:0000256" key="1">
    <source>
        <dbReference type="ARBA" id="ARBA00001274"/>
    </source>
</evidence>
<dbReference type="Pfam" id="PF00291">
    <property type="entry name" value="PALP"/>
    <property type="match status" value="1"/>
</dbReference>
<dbReference type="EMBL" id="LFYR01000744">
    <property type="protein sequence ID" value="KMZ69832.1"/>
    <property type="molecule type" value="Genomic_DNA"/>
</dbReference>
<dbReference type="Proteomes" id="UP000036987">
    <property type="component" value="Unassembled WGS sequence"/>
</dbReference>
<evidence type="ECO:0000256" key="11">
    <source>
        <dbReference type="ARBA" id="ARBA00022898"/>
    </source>
</evidence>
<dbReference type="Gene3D" id="3.40.1020.10">
    <property type="entry name" value="Biosynthetic Threonine Deaminase, Domain 3"/>
    <property type="match status" value="1"/>
</dbReference>
<dbReference type="CDD" id="cd04907">
    <property type="entry name" value="ACT_ThrD-I_2"/>
    <property type="match status" value="1"/>
</dbReference>
<keyword evidence="6" id="KW-0150">Chloroplast</keyword>
<evidence type="ECO:0000256" key="5">
    <source>
        <dbReference type="ARBA" id="ARBA00010869"/>
    </source>
</evidence>
<organism evidence="17 18">
    <name type="scientific">Zostera marina</name>
    <name type="common">Eelgrass</name>
    <dbReference type="NCBI Taxonomy" id="29655"/>
    <lineage>
        <taxon>Eukaryota</taxon>
        <taxon>Viridiplantae</taxon>
        <taxon>Streptophyta</taxon>
        <taxon>Embryophyta</taxon>
        <taxon>Tracheophyta</taxon>
        <taxon>Spermatophyta</taxon>
        <taxon>Magnoliopsida</taxon>
        <taxon>Liliopsida</taxon>
        <taxon>Zosteraceae</taxon>
        <taxon>Zostera</taxon>
    </lineage>
</organism>